<gene>
    <name evidence="2" type="ORF">BW730_03680</name>
</gene>
<name>A0A1Q2CKZ1_9ACTN</name>
<dbReference type="Proteomes" id="UP000188145">
    <property type="component" value="Chromosome"/>
</dbReference>
<feature type="transmembrane region" description="Helical" evidence="1">
    <location>
        <begin position="64"/>
        <end position="89"/>
    </location>
</feature>
<dbReference type="RefSeq" id="WP_077685069.1">
    <property type="nucleotide sequence ID" value="NZ_CP019606.1"/>
</dbReference>
<proteinExistence type="predicted"/>
<evidence type="ECO:0000313" key="2">
    <source>
        <dbReference type="EMBL" id="AQP46761.1"/>
    </source>
</evidence>
<dbReference type="KEGG" id="tes:BW730_03680"/>
<keyword evidence="3" id="KW-1185">Reference proteome</keyword>
<protein>
    <submittedName>
        <fullName evidence="2">Uncharacterized protein</fullName>
    </submittedName>
</protein>
<keyword evidence="1" id="KW-0812">Transmembrane</keyword>
<keyword evidence="1" id="KW-0472">Membrane</keyword>
<dbReference type="STRING" id="1332264.BW730_03680"/>
<organism evidence="2 3">
    <name type="scientific">Tessaracoccus aquimaris</name>
    <dbReference type="NCBI Taxonomy" id="1332264"/>
    <lineage>
        <taxon>Bacteria</taxon>
        <taxon>Bacillati</taxon>
        <taxon>Actinomycetota</taxon>
        <taxon>Actinomycetes</taxon>
        <taxon>Propionibacteriales</taxon>
        <taxon>Propionibacteriaceae</taxon>
        <taxon>Tessaracoccus</taxon>
    </lineage>
</organism>
<keyword evidence="1" id="KW-1133">Transmembrane helix</keyword>
<accession>A0A1Q2CKZ1</accession>
<dbReference type="AlphaFoldDB" id="A0A1Q2CKZ1"/>
<dbReference type="EMBL" id="CP019606">
    <property type="protein sequence ID" value="AQP46761.1"/>
    <property type="molecule type" value="Genomic_DNA"/>
</dbReference>
<sequence>MAETKKCSLVACKARGTWRADDGRVILEAEANADLYVGRTAEAYGFPGESERVYTVYDRSWLRVWMWGSVSVLIGLVCLASGIVEVAALRRALE</sequence>
<reference evidence="3" key="1">
    <citation type="submission" date="2017-02" db="EMBL/GenBank/DDBJ databases">
        <title>Tessaracoccus aquaemaris sp. nov., isolated from the intestine of a Korean rockfish, Sebastes schlegelii, in a marine aquaculture pond.</title>
        <authorList>
            <person name="Tak E.J."/>
            <person name="Bae J.-W."/>
        </authorList>
    </citation>
    <scope>NUCLEOTIDE SEQUENCE [LARGE SCALE GENOMIC DNA]</scope>
    <source>
        <strain evidence="3">NSG39</strain>
    </source>
</reference>
<evidence type="ECO:0000256" key="1">
    <source>
        <dbReference type="SAM" id="Phobius"/>
    </source>
</evidence>
<evidence type="ECO:0000313" key="3">
    <source>
        <dbReference type="Proteomes" id="UP000188145"/>
    </source>
</evidence>